<sequence length="201" mass="22650">MTAPDNPARLARYDDTWPVRAAEVLADIQLRLVDLPGASGALYDHIGSTSVPGLDAKPTIDLQVRILPLPSDEDVAERLADLGFRRARGSRADSPGVYRDIPRGPVEVEDAVWEKSLFVSSAPSIVLHIRRADSPWGLYTTRFRDWLRAHPEERELYQATKHELSAANAGKPDYDEYTRAKTAYFDRVQGELDRWQATPRR</sequence>
<dbReference type="Proteomes" id="UP000000322">
    <property type="component" value="Chromosome"/>
</dbReference>
<organism evidence="1 2">
    <name type="scientific">Sanguibacter keddieii (strain ATCC 51767 / DSM 10542 / NCFB 3025 / ST-74)</name>
    <dbReference type="NCBI Taxonomy" id="446469"/>
    <lineage>
        <taxon>Bacteria</taxon>
        <taxon>Bacillati</taxon>
        <taxon>Actinomycetota</taxon>
        <taxon>Actinomycetes</taxon>
        <taxon>Micrococcales</taxon>
        <taxon>Sanguibacteraceae</taxon>
        <taxon>Sanguibacter</taxon>
    </lineage>
</organism>
<dbReference type="InterPro" id="IPR043519">
    <property type="entry name" value="NT_sf"/>
</dbReference>
<dbReference type="AlphaFoldDB" id="D1BEG0"/>
<dbReference type="PANTHER" id="PTHR34822">
    <property type="entry name" value="GRPB DOMAIN PROTEIN (AFU_ORTHOLOGUE AFUA_1G01530)"/>
    <property type="match status" value="1"/>
</dbReference>
<dbReference type="STRING" id="446469.Sked_12970"/>
<dbReference type="Gene3D" id="3.30.460.10">
    <property type="entry name" value="Beta Polymerase, domain 2"/>
    <property type="match status" value="1"/>
</dbReference>
<dbReference type="SUPFAM" id="SSF81301">
    <property type="entry name" value="Nucleotidyltransferase"/>
    <property type="match status" value="1"/>
</dbReference>
<dbReference type="HOGENOM" id="CLU_086407_4_0_11"/>
<name>D1BEG0_SANKS</name>
<dbReference type="KEGG" id="ske:Sked_12970"/>
<evidence type="ECO:0000313" key="2">
    <source>
        <dbReference type="Proteomes" id="UP000000322"/>
    </source>
</evidence>
<dbReference type="OrthoDB" id="9799092at2"/>
<dbReference type="EMBL" id="CP001819">
    <property type="protein sequence ID" value="ACZ21238.1"/>
    <property type="molecule type" value="Genomic_DNA"/>
</dbReference>
<dbReference type="eggNOG" id="COG2320">
    <property type="taxonomic scope" value="Bacteria"/>
</dbReference>
<proteinExistence type="predicted"/>
<dbReference type="PANTHER" id="PTHR34822:SF1">
    <property type="entry name" value="GRPB FAMILY PROTEIN"/>
    <property type="match status" value="1"/>
</dbReference>
<accession>D1BEG0</accession>
<gene>
    <name evidence="1" type="ordered locus">Sked_12970</name>
</gene>
<dbReference type="Pfam" id="PF04229">
    <property type="entry name" value="GrpB"/>
    <property type="match status" value="1"/>
</dbReference>
<keyword evidence="2" id="KW-1185">Reference proteome</keyword>
<protein>
    <submittedName>
        <fullName evidence="1">Uncharacterized conserved protein</fullName>
    </submittedName>
</protein>
<evidence type="ECO:0000313" key="1">
    <source>
        <dbReference type="EMBL" id="ACZ21238.1"/>
    </source>
</evidence>
<dbReference type="RefSeq" id="WP_012866307.1">
    <property type="nucleotide sequence ID" value="NC_013521.1"/>
</dbReference>
<reference evidence="1 2" key="1">
    <citation type="journal article" date="2009" name="Stand. Genomic Sci.">
        <title>Complete genome sequence of Sanguibacter keddieii type strain (ST-74).</title>
        <authorList>
            <person name="Ivanova N."/>
            <person name="Sikorski J."/>
            <person name="Sims D."/>
            <person name="Brettin T."/>
            <person name="Detter J.C."/>
            <person name="Han C."/>
            <person name="Lapidus A."/>
            <person name="Copeland A."/>
            <person name="Glavina Del Rio T."/>
            <person name="Nolan M."/>
            <person name="Chen F."/>
            <person name="Lucas S."/>
            <person name="Tice H."/>
            <person name="Cheng J.F."/>
            <person name="Bruce D."/>
            <person name="Goodwin L."/>
            <person name="Pitluck S."/>
            <person name="Pati A."/>
            <person name="Mavromatis K."/>
            <person name="Chen A."/>
            <person name="Palaniappan K."/>
            <person name="D'haeseleer P."/>
            <person name="Chain P."/>
            <person name="Bristow J."/>
            <person name="Eisen J.A."/>
            <person name="Markowitz V."/>
            <person name="Hugenholtz P."/>
            <person name="Goker M."/>
            <person name="Pukall R."/>
            <person name="Klenk H.P."/>
            <person name="Kyrpides N.C."/>
        </authorList>
    </citation>
    <scope>NUCLEOTIDE SEQUENCE [LARGE SCALE GENOMIC DNA]</scope>
    <source>
        <strain evidence="2">ATCC 51767 / DSM 10542 / NCFB 3025 / ST-74</strain>
    </source>
</reference>
<dbReference type="InterPro" id="IPR007344">
    <property type="entry name" value="GrpB/CoaE"/>
</dbReference>